<dbReference type="GO" id="GO:0016705">
    <property type="term" value="F:oxidoreductase activity, acting on paired donors, with incorporation or reduction of molecular oxygen"/>
    <property type="evidence" value="ECO:0007669"/>
    <property type="project" value="InterPro"/>
</dbReference>
<dbReference type="CDD" id="cd11063">
    <property type="entry name" value="CYP52"/>
    <property type="match status" value="1"/>
</dbReference>
<keyword evidence="9" id="KW-1133">Transmembrane helix</keyword>
<dbReference type="InterPro" id="IPR036396">
    <property type="entry name" value="Cyt_P450_sf"/>
</dbReference>
<accession>A0A4Z1PH27</accession>
<dbReference type="EMBL" id="SNSC02000008">
    <property type="protein sequence ID" value="TID22340.1"/>
    <property type="molecule type" value="Genomic_DNA"/>
</dbReference>
<dbReference type="STRING" id="86259.A0A4Z1PH27"/>
<evidence type="ECO:0000256" key="9">
    <source>
        <dbReference type="SAM" id="Phobius"/>
    </source>
</evidence>
<evidence type="ECO:0000256" key="2">
    <source>
        <dbReference type="ARBA" id="ARBA00010617"/>
    </source>
</evidence>
<keyword evidence="9" id="KW-0812">Transmembrane</keyword>
<comment type="caution">
    <text evidence="10">The sequence shown here is derived from an EMBL/GenBank/DDBJ whole genome shotgun (WGS) entry which is preliminary data.</text>
</comment>
<evidence type="ECO:0000256" key="8">
    <source>
        <dbReference type="RuleBase" id="RU000461"/>
    </source>
</evidence>
<dbReference type="GO" id="GO:0005506">
    <property type="term" value="F:iron ion binding"/>
    <property type="evidence" value="ECO:0007669"/>
    <property type="project" value="InterPro"/>
</dbReference>
<keyword evidence="6 8" id="KW-0503">Monooxygenase</keyword>
<dbReference type="InterPro" id="IPR017972">
    <property type="entry name" value="Cyt_P450_CS"/>
</dbReference>
<keyword evidence="3 7" id="KW-0479">Metal-binding</keyword>
<sequence length="542" mass="61665">MLLDNLFQNRSSIVKGCALLFAAWLLYSFIKGLIKDRQIRALGLRAPRRHAKLPYGIDLMYEAITRALVNDALAFWTNNFKNFGNSNNPYTVEVSIGGDRLVLTADPENIKAILATQFVDYGKGEQFNKDWHEFLGDSIFTTDGEVWHDSRQLIRPQFVKNRLSDIKTFEKHVQKLLPLMGGQGQTVDVCDLFFRYTLDAATNFLLGRSVDSLEHDETAFARAFGVVQHVQSIIARAGPLNWLIPRRTFRRELGVMNSFTNRFIDDALGLSLEELEKRNKGEEGYTFLHALATYTRDRKVLRDQLVAVLLAGRDTTACSLSWLFYELSTHPEIVTKLRQEIKTTIGMHKDPEYSDLKSMKYLQVWLPSLNLFTPLSSIFSTNKRRKKNCMNETLRLYPIVPFNVRLALKDTTLPHGGGPTGNSPIGILKGTPIGYSTLAMQRRPDLYPPPSAGFPAVDEFVPERWDAWYPKAWTYIPFNGGPRLCVGQQFALMEMGYTIVRILQRYGRVECRMERAPAMKTDIVLQPAGGVWVAFFEAEEGE</sequence>
<keyword evidence="9" id="KW-0472">Membrane</keyword>
<dbReference type="GO" id="GO:0020037">
    <property type="term" value="F:heme binding"/>
    <property type="evidence" value="ECO:0007669"/>
    <property type="project" value="InterPro"/>
</dbReference>
<evidence type="ECO:0000256" key="7">
    <source>
        <dbReference type="PIRSR" id="PIRSR602401-1"/>
    </source>
</evidence>
<keyword evidence="7 8" id="KW-0349">Heme</keyword>
<comment type="similarity">
    <text evidence="2 8">Belongs to the cytochrome P450 family.</text>
</comment>
<keyword evidence="4 8" id="KW-0560">Oxidoreductase</keyword>
<protein>
    <submittedName>
        <fullName evidence="10">Cytochrome P450 alkane hydroxylase-like protein</fullName>
    </submittedName>
</protein>
<dbReference type="Gene3D" id="1.10.630.10">
    <property type="entry name" value="Cytochrome P450"/>
    <property type="match status" value="1"/>
</dbReference>
<dbReference type="PRINTS" id="PR00385">
    <property type="entry name" value="P450"/>
</dbReference>
<dbReference type="GO" id="GO:0004497">
    <property type="term" value="F:monooxygenase activity"/>
    <property type="evidence" value="ECO:0007669"/>
    <property type="project" value="UniProtKB-KW"/>
</dbReference>
<dbReference type="AlphaFoldDB" id="A0A4Z1PH27"/>
<dbReference type="Pfam" id="PF00067">
    <property type="entry name" value="p450"/>
    <property type="match status" value="2"/>
</dbReference>
<evidence type="ECO:0000256" key="5">
    <source>
        <dbReference type="ARBA" id="ARBA00023004"/>
    </source>
</evidence>
<evidence type="ECO:0000256" key="1">
    <source>
        <dbReference type="ARBA" id="ARBA00001971"/>
    </source>
</evidence>
<dbReference type="PRINTS" id="PR00463">
    <property type="entry name" value="EP450I"/>
</dbReference>
<reference evidence="10 11" key="1">
    <citation type="submission" date="2019-04" db="EMBL/GenBank/DDBJ databases">
        <title>High contiguity whole genome sequence and gene annotation resource for two Venturia nashicola isolates.</title>
        <authorList>
            <person name="Prokchorchik M."/>
            <person name="Won K."/>
            <person name="Lee Y."/>
            <person name="Choi E.D."/>
            <person name="Segonzac C."/>
            <person name="Sohn K.H."/>
        </authorList>
    </citation>
    <scope>NUCLEOTIDE SEQUENCE [LARGE SCALE GENOMIC DNA]</scope>
    <source>
        <strain evidence="10 11">PRI2</strain>
    </source>
</reference>
<evidence type="ECO:0000313" key="11">
    <source>
        <dbReference type="Proteomes" id="UP000298493"/>
    </source>
</evidence>
<keyword evidence="11" id="KW-1185">Reference proteome</keyword>
<feature type="transmembrane region" description="Helical" evidence="9">
    <location>
        <begin position="12"/>
        <end position="30"/>
    </location>
</feature>
<dbReference type="Proteomes" id="UP000298493">
    <property type="component" value="Unassembled WGS sequence"/>
</dbReference>
<keyword evidence="5 7" id="KW-0408">Iron</keyword>
<dbReference type="PANTHER" id="PTHR24287:SF5">
    <property type="entry name" value="P450, PUTATIVE (EUROFUNG)-RELATED"/>
    <property type="match status" value="1"/>
</dbReference>
<evidence type="ECO:0000313" key="10">
    <source>
        <dbReference type="EMBL" id="TID22340.1"/>
    </source>
</evidence>
<comment type="cofactor">
    <cofactor evidence="1 7">
        <name>heme</name>
        <dbReference type="ChEBI" id="CHEBI:30413"/>
    </cofactor>
</comment>
<name>A0A4Z1PH27_9PEZI</name>
<dbReference type="PROSITE" id="PS00086">
    <property type="entry name" value="CYTOCHROME_P450"/>
    <property type="match status" value="1"/>
</dbReference>
<dbReference type="SUPFAM" id="SSF48264">
    <property type="entry name" value="Cytochrome P450"/>
    <property type="match status" value="1"/>
</dbReference>
<proteinExistence type="inferred from homology"/>
<evidence type="ECO:0000256" key="3">
    <source>
        <dbReference type="ARBA" id="ARBA00022723"/>
    </source>
</evidence>
<dbReference type="InterPro" id="IPR047146">
    <property type="entry name" value="Cyt_P450_E_CYP52_fungi"/>
</dbReference>
<gene>
    <name evidence="10" type="ORF">E6O75_ATG11134</name>
</gene>
<dbReference type="InterPro" id="IPR001128">
    <property type="entry name" value="Cyt_P450"/>
</dbReference>
<feature type="binding site" description="axial binding residue" evidence="7">
    <location>
        <position position="485"/>
    </location>
    <ligand>
        <name>heme</name>
        <dbReference type="ChEBI" id="CHEBI:30413"/>
    </ligand>
    <ligandPart>
        <name>Fe</name>
        <dbReference type="ChEBI" id="CHEBI:18248"/>
    </ligandPart>
</feature>
<evidence type="ECO:0000256" key="6">
    <source>
        <dbReference type="ARBA" id="ARBA00023033"/>
    </source>
</evidence>
<dbReference type="PANTHER" id="PTHR24287">
    <property type="entry name" value="P450, PUTATIVE (EUROFUNG)-RELATED"/>
    <property type="match status" value="1"/>
</dbReference>
<dbReference type="InterPro" id="IPR002401">
    <property type="entry name" value="Cyt_P450_E_grp-I"/>
</dbReference>
<evidence type="ECO:0000256" key="4">
    <source>
        <dbReference type="ARBA" id="ARBA00023002"/>
    </source>
</evidence>
<organism evidence="10 11">
    <name type="scientific">Venturia nashicola</name>
    <dbReference type="NCBI Taxonomy" id="86259"/>
    <lineage>
        <taxon>Eukaryota</taxon>
        <taxon>Fungi</taxon>
        <taxon>Dikarya</taxon>
        <taxon>Ascomycota</taxon>
        <taxon>Pezizomycotina</taxon>
        <taxon>Dothideomycetes</taxon>
        <taxon>Pleosporomycetidae</taxon>
        <taxon>Venturiales</taxon>
        <taxon>Venturiaceae</taxon>
        <taxon>Venturia</taxon>
    </lineage>
</organism>